<keyword evidence="4" id="KW-1185">Reference proteome</keyword>
<feature type="signal peptide" evidence="1">
    <location>
        <begin position="1"/>
        <end position="25"/>
    </location>
</feature>
<sequence>MPNTCRSMMMMLLMMLTLFSDPVAAAADQLSKLQYLKNSLFRRELLSGSAPHFSRLNGVGPVYDVRTYGADPTGRNDSTEAILNALSDAFNKRSSNGTLITDVYDLGGAQVYLAGGTYTISRPLRFPAPGAGNVQIHGGTIRASDAFPAKGYLIDLTPPHGAPKGVAYSYEFITLRNLLLDVNYRGGGISITNSLRTSIDNCYVTHFTTEGIISRGGHETSIHNSFLGQHITGGGDPKERDFSGTAITLAGNDNIVTDVVVFSAATGVFISGQANILTGVHFYNKATALGGTGIYVKLPGRTLTRIVNCYMDYTGIVAEDPVQLLIANSLFIGDAYVLLKSVNGVIDGVNIVDNQFSGSNQQNGIVQLDESKTPFNKVGSVLVDRNVARTIKIKSTVAKGLAQGNGTSWTVDFNPILLFPNRIDHVQYSVRVDDTALFPVHALRNTTGNIVVVESNVTVSASVYVSVAQ</sequence>
<organism evidence="3 4">
    <name type="scientific">Kalanchoe fedtschenkoi</name>
    <name type="common">Lavender scallops</name>
    <name type="synonym">South American air plant</name>
    <dbReference type="NCBI Taxonomy" id="63787"/>
    <lineage>
        <taxon>Eukaryota</taxon>
        <taxon>Viridiplantae</taxon>
        <taxon>Streptophyta</taxon>
        <taxon>Embryophyta</taxon>
        <taxon>Tracheophyta</taxon>
        <taxon>Spermatophyta</taxon>
        <taxon>Magnoliopsida</taxon>
        <taxon>eudicotyledons</taxon>
        <taxon>Gunneridae</taxon>
        <taxon>Pentapetalae</taxon>
        <taxon>Saxifragales</taxon>
        <taxon>Crassulaceae</taxon>
        <taxon>Kalanchoe</taxon>
    </lineage>
</organism>
<dbReference type="AlphaFoldDB" id="A0A7N0ZUK0"/>
<dbReference type="InterPro" id="IPR024535">
    <property type="entry name" value="RHGA/B-epi-like_pectate_lyase"/>
</dbReference>
<keyword evidence="1" id="KW-0732">Signal</keyword>
<dbReference type="InterPro" id="IPR039279">
    <property type="entry name" value="QRT3-like"/>
</dbReference>
<evidence type="ECO:0000313" key="3">
    <source>
        <dbReference type="EnsemblPlants" id="Kaladp0038s0037.1.v1.1"/>
    </source>
</evidence>
<proteinExistence type="predicted"/>
<dbReference type="OMA" id="CYISHFK"/>
<dbReference type="SUPFAM" id="SSF51126">
    <property type="entry name" value="Pectin lyase-like"/>
    <property type="match status" value="1"/>
</dbReference>
<dbReference type="Proteomes" id="UP000594263">
    <property type="component" value="Unplaced"/>
</dbReference>
<reference evidence="3" key="1">
    <citation type="submission" date="2021-01" db="UniProtKB">
        <authorList>
            <consortium name="EnsemblPlants"/>
        </authorList>
    </citation>
    <scope>IDENTIFICATION</scope>
</reference>
<evidence type="ECO:0000313" key="4">
    <source>
        <dbReference type="Proteomes" id="UP000594263"/>
    </source>
</evidence>
<evidence type="ECO:0000256" key="1">
    <source>
        <dbReference type="SAM" id="SignalP"/>
    </source>
</evidence>
<dbReference type="PANTHER" id="PTHR33928">
    <property type="entry name" value="POLYGALACTURONASE QRT3"/>
    <property type="match status" value="1"/>
</dbReference>
<accession>A0A7N0ZUK0</accession>
<dbReference type="GO" id="GO:0004650">
    <property type="term" value="F:polygalacturonase activity"/>
    <property type="evidence" value="ECO:0007669"/>
    <property type="project" value="InterPro"/>
</dbReference>
<dbReference type="Gene3D" id="2.160.20.10">
    <property type="entry name" value="Single-stranded right-handed beta-helix, Pectin lyase-like"/>
    <property type="match status" value="1"/>
</dbReference>
<protein>
    <recommendedName>
        <fullName evidence="2">Rhamnogalacturonase A/B/Epimerase-like pectate lyase domain-containing protein</fullName>
    </recommendedName>
</protein>
<dbReference type="InterPro" id="IPR012334">
    <property type="entry name" value="Pectin_lyas_fold"/>
</dbReference>
<feature type="chain" id="PRO_5029484296" description="Rhamnogalacturonase A/B/Epimerase-like pectate lyase domain-containing protein" evidence="1">
    <location>
        <begin position="26"/>
        <end position="469"/>
    </location>
</feature>
<name>A0A7N0ZUK0_KALFE</name>
<feature type="domain" description="Rhamnogalacturonase A/B/Epimerase-like pectate lyase" evidence="2">
    <location>
        <begin position="64"/>
        <end position="286"/>
    </location>
</feature>
<dbReference type="EnsemblPlants" id="Kaladp0038s0037.1.v1.1">
    <property type="protein sequence ID" value="Kaladp0038s0037.1.v1.1"/>
    <property type="gene ID" value="Kaladp0038s0037.v1.1"/>
</dbReference>
<dbReference type="Pfam" id="PF12708">
    <property type="entry name" value="Pect-lyase_RHGA_epim"/>
    <property type="match status" value="1"/>
</dbReference>
<dbReference type="PANTHER" id="PTHR33928:SF7">
    <property type="entry name" value="POLYGALACTURONASE QRT3"/>
    <property type="match status" value="1"/>
</dbReference>
<dbReference type="InterPro" id="IPR011050">
    <property type="entry name" value="Pectin_lyase_fold/virulence"/>
</dbReference>
<dbReference type="Gramene" id="Kaladp0038s0037.1.v1.1">
    <property type="protein sequence ID" value="Kaladp0038s0037.1.v1.1"/>
    <property type="gene ID" value="Kaladp0038s0037.v1.1"/>
</dbReference>
<evidence type="ECO:0000259" key="2">
    <source>
        <dbReference type="Pfam" id="PF12708"/>
    </source>
</evidence>